<dbReference type="Proteomes" id="UP001162992">
    <property type="component" value="Chromosome 9"/>
</dbReference>
<dbReference type="EMBL" id="CM055100">
    <property type="protein sequence ID" value="KAJ7543482.1"/>
    <property type="molecule type" value="Genomic_DNA"/>
</dbReference>
<proteinExistence type="predicted"/>
<evidence type="ECO:0000313" key="2">
    <source>
        <dbReference type="Proteomes" id="UP001162992"/>
    </source>
</evidence>
<gene>
    <name evidence="1" type="ORF">O6H91_09G039900</name>
</gene>
<accession>A0ACC2CP75</accession>
<name>A0ACC2CP75_DIPCM</name>
<comment type="caution">
    <text evidence="1">The sequence shown here is derived from an EMBL/GenBank/DDBJ whole genome shotgun (WGS) entry which is preliminary data.</text>
</comment>
<protein>
    <submittedName>
        <fullName evidence="1">Uncharacterized protein</fullName>
    </submittedName>
</protein>
<sequence>MEHNSLGPLGKSPSSSISHSKVSAEVTKVVHAKEVVVSEKAFQLAKGWLRNMTGGDEGEEIEDGLGEQEIRPSRLGLGAKYVPHSQVTRTMSALEKTLRAKLPSAKQVKNHNSNVSTASQKSLKRNKGDDEEDIEEAIEDFGDSRASAFQRKGRQAVLDKFSLINRENENRKRKRR</sequence>
<keyword evidence="2" id="KW-1185">Reference proteome</keyword>
<organism evidence="1 2">
    <name type="scientific">Diphasiastrum complanatum</name>
    <name type="common">Issler's clubmoss</name>
    <name type="synonym">Lycopodium complanatum</name>
    <dbReference type="NCBI Taxonomy" id="34168"/>
    <lineage>
        <taxon>Eukaryota</taxon>
        <taxon>Viridiplantae</taxon>
        <taxon>Streptophyta</taxon>
        <taxon>Embryophyta</taxon>
        <taxon>Tracheophyta</taxon>
        <taxon>Lycopodiopsida</taxon>
        <taxon>Lycopodiales</taxon>
        <taxon>Lycopodiaceae</taxon>
        <taxon>Lycopodioideae</taxon>
        <taxon>Diphasiastrum</taxon>
    </lineage>
</organism>
<reference evidence="2" key="1">
    <citation type="journal article" date="2024" name="Proc. Natl. Acad. Sci. U.S.A.">
        <title>Extraordinary preservation of gene collinearity over three hundred million years revealed in homosporous lycophytes.</title>
        <authorList>
            <person name="Li C."/>
            <person name="Wickell D."/>
            <person name="Kuo L.Y."/>
            <person name="Chen X."/>
            <person name="Nie B."/>
            <person name="Liao X."/>
            <person name="Peng D."/>
            <person name="Ji J."/>
            <person name="Jenkins J."/>
            <person name="Williams M."/>
            <person name="Shu S."/>
            <person name="Plott C."/>
            <person name="Barry K."/>
            <person name="Rajasekar S."/>
            <person name="Grimwood J."/>
            <person name="Han X."/>
            <person name="Sun S."/>
            <person name="Hou Z."/>
            <person name="He W."/>
            <person name="Dai G."/>
            <person name="Sun C."/>
            <person name="Schmutz J."/>
            <person name="Leebens-Mack J.H."/>
            <person name="Li F.W."/>
            <person name="Wang L."/>
        </authorList>
    </citation>
    <scope>NUCLEOTIDE SEQUENCE [LARGE SCALE GENOMIC DNA]</scope>
    <source>
        <strain evidence="2">cv. PW_Plant_1</strain>
    </source>
</reference>
<evidence type="ECO:0000313" key="1">
    <source>
        <dbReference type="EMBL" id="KAJ7543482.1"/>
    </source>
</evidence>